<dbReference type="AlphaFoldDB" id="A0ABD1ZNA2"/>
<proteinExistence type="inferred from homology"/>
<accession>A0ABD1ZNA2</accession>
<evidence type="ECO:0000259" key="12">
    <source>
        <dbReference type="Pfam" id="PF00759"/>
    </source>
</evidence>
<dbReference type="InterPro" id="IPR008928">
    <property type="entry name" value="6-hairpin_glycosidase_sf"/>
</dbReference>
<evidence type="ECO:0000256" key="6">
    <source>
        <dbReference type="ARBA" id="ARBA00023295"/>
    </source>
</evidence>
<dbReference type="GO" id="GO:0008810">
    <property type="term" value="F:cellulase activity"/>
    <property type="evidence" value="ECO:0007669"/>
    <property type="project" value="UniProtKB-EC"/>
</dbReference>
<feature type="domain" description="Glycoside hydrolase family 9" evidence="12">
    <location>
        <begin position="105"/>
        <end position="583"/>
    </location>
</feature>
<comment type="similarity">
    <text evidence="2 8 10">Belongs to the glycosyl hydrolase 9 (cellulase E) family.</text>
</comment>
<evidence type="ECO:0000313" key="13">
    <source>
        <dbReference type="EMBL" id="KAL2652918.1"/>
    </source>
</evidence>
<evidence type="ECO:0000256" key="8">
    <source>
        <dbReference type="PROSITE-ProRule" id="PRU10059"/>
    </source>
</evidence>
<dbReference type="PROSITE" id="PS00592">
    <property type="entry name" value="GH9_2"/>
    <property type="match status" value="1"/>
</dbReference>
<evidence type="ECO:0000256" key="11">
    <source>
        <dbReference type="SAM" id="Phobius"/>
    </source>
</evidence>
<evidence type="ECO:0000256" key="9">
    <source>
        <dbReference type="PROSITE-ProRule" id="PRU10060"/>
    </source>
</evidence>
<dbReference type="InterPro" id="IPR012341">
    <property type="entry name" value="6hp_glycosidase-like_sf"/>
</dbReference>
<protein>
    <recommendedName>
        <fullName evidence="10">Endoglucanase</fullName>
        <ecNumber evidence="10">3.2.1.4</ecNumber>
    </recommendedName>
</protein>
<keyword evidence="11" id="KW-1133">Transmembrane helix</keyword>
<evidence type="ECO:0000256" key="10">
    <source>
        <dbReference type="RuleBase" id="RU361166"/>
    </source>
</evidence>
<sequence length="622" mass="69021">MYNKWGGPVVHLNGNDTDDDSRSNADIDRASVKSLEETQQSWLLGAGDQQKKKKGIDLGCMIISRRACCILVCLFVFAGFVSGLTVLLVKTLPKKDHGGPPVDNYTQALHLALRFFNAQKSGKLPKGNNISWRGDSAWTDGQVAVGAPATNLAGGYYDAGDNIKYTFTTAYSMTLLSWSVIEYRAKFQAAKEYDHVRELIKWGTEYLFKSFNYTNSNHTDVSYIFGQVGKGGNSTTPDDHFCWERPEKMDYPRPAYAVSQGADLAAEMAAAMAAASIVFKDQTQYSRKLENASVALLKFAEDHGKRGRFSKVLEDQGAGAPLYNSTGYWDEYLWGNAWVYFATGNNSYLKRATNEILAKNAGANGGGSYYGVFSWDNKLLGAQILLTRLRLMQSTEYPFEDQLKQYQNQTNTVMCSYLPKYKAFKQTPGGMTQFNYGKPAPLQYVANAAFLSALYADYLTTADVPGWACASEFQRREDLRNFSRSQIDYILGKNPMRLSYVVGFSKRYPIQVHHRAASIPNDKNNYGCKGGFKWRDINAPNKYVINGAMVGGPDKNDKFLDKRNNFTFTEPTISGNAALVGALIALSEVTTQQGVDRNTIFSALPSLYIPPPPPPPPAYTSP</sequence>
<reference evidence="13 14" key="1">
    <citation type="submission" date="2024-09" db="EMBL/GenBank/DDBJ databases">
        <title>Chromosome-scale assembly of Riccia fluitans.</title>
        <authorList>
            <person name="Paukszto L."/>
            <person name="Sawicki J."/>
            <person name="Karawczyk K."/>
            <person name="Piernik-Szablinska J."/>
            <person name="Szczecinska M."/>
            <person name="Mazdziarz M."/>
        </authorList>
    </citation>
    <scope>NUCLEOTIDE SEQUENCE [LARGE SCALE GENOMIC DNA]</scope>
    <source>
        <strain evidence="13">Rf_01</strain>
        <tissue evidence="13">Aerial parts of the thallus</tissue>
    </source>
</reference>
<feature type="active site" evidence="9">
    <location>
        <position position="570"/>
    </location>
</feature>
<evidence type="ECO:0000256" key="4">
    <source>
        <dbReference type="ARBA" id="ARBA00023001"/>
    </source>
</evidence>
<feature type="transmembrane region" description="Helical" evidence="11">
    <location>
        <begin position="68"/>
        <end position="89"/>
    </location>
</feature>
<name>A0ABD1ZNA2_9MARC</name>
<evidence type="ECO:0000256" key="3">
    <source>
        <dbReference type="ARBA" id="ARBA00022801"/>
    </source>
</evidence>
<evidence type="ECO:0000313" key="14">
    <source>
        <dbReference type="Proteomes" id="UP001605036"/>
    </source>
</evidence>
<dbReference type="GO" id="GO:0030245">
    <property type="term" value="P:cellulose catabolic process"/>
    <property type="evidence" value="ECO:0007669"/>
    <property type="project" value="UniProtKB-KW"/>
</dbReference>
<keyword evidence="6 8" id="KW-0326">Glycosidase</keyword>
<dbReference type="Proteomes" id="UP001605036">
    <property type="component" value="Unassembled WGS sequence"/>
</dbReference>
<dbReference type="SUPFAM" id="SSF48208">
    <property type="entry name" value="Six-hairpin glycosidases"/>
    <property type="match status" value="1"/>
</dbReference>
<dbReference type="FunFam" id="1.50.10.10:FF:000020">
    <property type="entry name" value="Endoglucanase"/>
    <property type="match status" value="1"/>
</dbReference>
<keyword evidence="5 8" id="KW-0119">Carbohydrate metabolism</keyword>
<organism evidence="13 14">
    <name type="scientific">Riccia fluitans</name>
    <dbReference type="NCBI Taxonomy" id="41844"/>
    <lineage>
        <taxon>Eukaryota</taxon>
        <taxon>Viridiplantae</taxon>
        <taxon>Streptophyta</taxon>
        <taxon>Embryophyta</taxon>
        <taxon>Marchantiophyta</taxon>
        <taxon>Marchantiopsida</taxon>
        <taxon>Marchantiidae</taxon>
        <taxon>Marchantiales</taxon>
        <taxon>Ricciaceae</taxon>
        <taxon>Riccia</taxon>
    </lineage>
</organism>
<keyword evidence="7 8" id="KW-0624">Polysaccharide degradation</keyword>
<dbReference type="InterPro" id="IPR033126">
    <property type="entry name" value="Glyco_hydro_9_Asp/Glu_AS"/>
</dbReference>
<evidence type="ECO:0000256" key="5">
    <source>
        <dbReference type="ARBA" id="ARBA00023277"/>
    </source>
</evidence>
<feature type="active site" evidence="8">
    <location>
        <position position="513"/>
    </location>
</feature>
<dbReference type="InterPro" id="IPR001701">
    <property type="entry name" value="Glyco_hydro_9"/>
</dbReference>
<dbReference type="EMBL" id="JBHFFA010000001">
    <property type="protein sequence ID" value="KAL2652918.1"/>
    <property type="molecule type" value="Genomic_DNA"/>
</dbReference>
<dbReference type="PANTHER" id="PTHR22298">
    <property type="entry name" value="ENDO-1,4-BETA-GLUCANASE"/>
    <property type="match status" value="1"/>
</dbReference>
<comment type="caution">
    <text evidence="13">The sequence shown here is derived from an EMBL/GenBank/DDBJ whole genome shotgun (WGS) entry which is preliminary data.</text>
</comment>
<keyword evidence="3 8" id="KW-0378">Hydrolase</keyword>
<keyword evidence="11" id="KW-0472">Membrane</keyword>
<comment type="catalytic activity">
    <reaction evidence="1 10">
        <text>Endohydrolysis of (1-&gt;4)-beta-D-glucosidic linkages in cellulose, lichenin and cereal beta-D-glucans.</text>
        <dbReference type="EC" id="3.2.1.4"/>
    </reaction>
</comment>
<dbReference type="InterPro" id="IPR018221">
    <property type="entry name" value="Glyco_hydro_9_His_AS"/>
</dbReference>
<keyword evidence="11" id="KW-0812">Transmembrane</keyword>
<dbReference type="Pfam" id="PF00759">
    <property type="entry name" value="Glyco_hydro_9"/>
    <property type="match status" value="1"/>
</dbReference>
<dbReference type="EC" id="3.2.1.4" evidence="10"/>
<evidence type="ECO:0000256" key="2">
    <source>
        <dbReference type="ARBA" id="ARBA00007072"/>
    </source>
</evidence>
<gene>
    <name evidence="13" type="ORF">R1flu_021046</name>
</gene>
<dbReference type="Gene3D" id="1.50.10.10">
    <property type="match status" value="1"/>
</dbReference>
<feature type="active site" evidence="9">
    <location>
        <position position="561"/>
    </location>
</feature>
<evidence type="ECO:0000256" key="1">
    <source>
        <dbReference type="ARBA" id="ARBA00000966"/>
    </source>
</evidence>
<keyword evidence="14" id="KW-1185">Reference proteome</keyword>
<evidence type="ECO:0000256" key="7">
    <source>
        <dbReference type="ARBA" id="ARBA00023326"/>
    </source>
</evidence>
<dbReference type="PROSITE" id="PS00698">
    <property type="entry name" value="GH9_3"/>
    <property type="match status" value="1"/>
</dbReference>
<keyword evidence="4 10" id="KW-0136">Cellulose degradation</keyword>